<dbReference type="SUPFAM" id="SSF48452">
    <property type="entry name" value="TPR-like"/>
    <property type="match status" value="1"/>
</dbReference>
<feature type="region of interest" description="Disordered" evidence="1">
    <location>
        <begin position="430"/>
        <end position="511"/>
    </location>
</feature>
<organism evidence="2 3">
    <name type="scientific">Streptomyces flavochromogenes</name>
    <dbReference type="NCBI Taxonomy" id="68199"/>
    <lineage>
        <taxon>Bacteria</taxon>
        <taxon>Bacillati</taxon>
        <taxon>Actinomycetota</taxon>
        <taxon>Actinomycetes</taxon>
        <taxon>Kitasatosporales</taxon>
        <taxon>Streptomycetaceae</taxon>
        <taxon>Streptomyces</taxon>
    </lineage>
</organism>
<dbReference type="Gene3D" id="1.25.40.10">
    <property type="entry name" value="Tetratricopeptide repeat domain"/>
    <property type="match status" value="1"/>
</dbReference>
<comment type="caution">
    <text evidence="2">The sequence shown here is derived from an EMBL/GenBank/DDBJ whole genome shotgun (WGS) entry which is preliminary data.</text>
</comment>
<feature type="compositionally biased region" description="Basic and acidic residues" evidence="1">
    <location>
        <begin position="1"/>
        <end position="22"/>
    </location>
</feature>
<sequence length="549" mass="56806">MSSRSPDEFRLGVRPYDRRAGTGDEPEDPHELLHRARRLTAHGHPWAGSAWERAATALQRAGGALTPGDHADALDATALDCRGAARPAAGPLFFRAADLHEQAGQRGKALVSRARALVAGPGRGGTACARLAELCERATALHRIGQAEAAETATVRLLHLRARADLLDTAPDPTAEAAALREELTRLIAFAAPHRADPAVLGVLADTRALLGRIAAPDDPAAAQTHLRAALDDHRAGGRLWPATEHRLLLAAVLRSTGAHEEAAALLRAALASGVTGAPLRAADRARLCLALARTLSGSRDQERAAPGGKEETAEEGGERLSLLAEAVRHTEGPAQDVRVGALARLLLGVAHAERGRYGKALGLLEQALTGFAEDGDTTARVRARAWLAECLLHLGEPGRAAREYALAAAEARSWGDPRHGAALGRRTAETLGPAGSSGKTAHAGRPDAGGATALPEETHRPETAGTHRPVPEVHGTSGTVDADAKAATEAEAEVGAPAGGSRGPWPGLRALPEPFGPPACYQVDVYGEVGGAGPQAATAPGTRVQGCE</sequence>
<evidence type="ECO:0008006" key="4">
    <source>
        <dbReference type="Google" id="ProtNLM"/>
    </source>
</evidence>
<accession>A0ABW6XRC8</accession>
<dbReference type="Proteomes" id="UP001602370">
    <property type="component" value="Unassembled WGS sequence"/>
</dbReference>
<evidence type="ECO:0000313" key="2">
    <source>
        <dbReference type="EMBL" id="MFF5920056.1"/>
    </source>
</evidence>
<protein>
    <recommendedName>
        <fullName evidence="4">Tetratricopeptide repeat protein</fullName>
    </recommendedName>
</protein>
<name>A0ABW6XRC8_9ACTN</name>
<evidence type="ECO:0000256" key="1">
    <source>
        <dbReference type="SAM" id="MobiDB-lite"/>
    </source>
</evidence>
<dbReference type="EMBL" id="JBIBDZ010000004">
    <property type="protein sequence ID" value="MFF5920056.1"/>
    <property type="molecule type" value="Genomic_DNA"/>
</dbReference>
<keyword evidence="3" id="KW-1185">Reference proteome</keyword>
<feature type="region of interest" description="Disordered" evidence="1">
    <location>
        <begin position="1"/>
        <end position="29"/>
    </location>
</feature>
<gene>
    <name evidence="2" type="ORF">ACFY8C_17215</name>
</gene>
<evidence type="ECO:0000313" key="3">
    <source>
        <dbReference type="Proteomes" id="UP001602370"/>
    </source>
</evidence>
<proteinExistence type="predicted"/>
<reference evidence="2 3" key="1">
    <citation type="submission" date="2024-10" db="EMBL/GenBank/DDBJ databases">
        <title>The Natural Products Discovery Center: Release of the First 8490 Sequenced Strains for Exploring Actinobacteria Biosynthetic Diversity.</title>
        <authorList>
            <person name="Kalkreuter E."/>
            <person name="Kautsar S.A."/>
            <person name="Yang D."/>
            <person name="Bader C.D."/>
            <person name="Teijaro C.N."/>
            <person name="Fluegel L."/>
            <person name="Davis C.M."/>
            <person name="Simpson J.R."/>
            <person name="Lauterbach L."/>
            <person name="Steele A.D."/>
            <person name="Gui C."/>
            <person name="Meng S."/>
            <person name="Li G."/>
            <person name="Viehrig K."/>
            <person name="Ye F."/>
            <person name="Su P."/>
            <person name="Kiefer A.F."/>
            <person name="Nichols A."/>
            <person name="Cepeda A.J."/>
            <person name="Yan W."/>
            <person name="Fan B."/>
            <person name="Jiang Y."/>
            <person name="Adhikari A."/>
            <person name="Zheng C.-J."/>
            <person name="Schuster L."/>
            <person name="Cowan T.M."/>
            <person name="Smanski M.J."/>
            <person name="Chevrette M.G."/>
            <person name="De Carvalho L.P.S."/>
            <person name="Shen B."/>
        </authorList>
    </citation>
    <scope>NUCLEOTIDE SEQUENCE [LARGE SCALE GENOMIC DNA]</scope>
    <source>
        <strain evidence="2 3">NPDC012605</strain>
    </source>
</reference>
<dbReference type="RefSeq" id="WP_388307749.1">
    <property type="nucleotide sequence ID" value="NZ_JBIBDZ010000004.1"/>
</dbReference>
<dbReference type="InterPro" id="IPR011990">
    <property type="entry name" value="TPR-like_helical_dom_sf"/>
</dbReference>